<keyword evidence="1" id="KW-0812">Transmembrane</keyword>
<protein>
    <submittedName>
        <fullName evidence="2">Uncharacterized protein</fullName>
    </submittedName>
</protein>
<proteinExistence type="predicted"/>
<keyword evidence="1" id="KW-1133">Transmembrane helix</keyword>
<accession>A0A7W6CWU1</accession>
<evidence type="ECO:0000313" key="3">
    <source>
        <dbReference type="Proteomes" id="UP000582090"/>
    </source>
</evidence>
<organism evidence="2 3">
    <name type="scientific">Rhizobium metallidurans</name>
    <dbReference type="NCBI Taxonomy" id="1265931"/>
    <lineage>
        <taxon>Bacteria</taxon>
        <taxon>Pseudomonadati</taxon>
        <taxon>Pseudomonadota</taxon>
        <taxon>Alphaproteobacteria</taxon>
        <taxon>Hyphomicrobiales</taxon>
        <taxon>Rhizobiaceae</taxon>
        <taxon>Rhizobium/Agrobacterium group</taxon>
        <taxon>Rhizobium</taxon>
    </lineage>
</organism>
<sequence length="46" mass="4923">MPQKQDRQLIGERIYSACDVAASLVIGVLGIMGLIAMAEKLATFLS</sequence>
<gene>
    <name evidence="2" type="ORF">GGQ67_002788</name>
</gene>
<feature type="transmembrane region" description="Helical" evidence="1">
    <location>
        <begin position="20"/>
        <end position="38"/>
    </location>
</feature>
<evidence type="ECO:0000313" key="2">
    <source>
        <dbReference type="EMBL" id="MBB3965120.1"/>
    </source>
</evidence>
<dbReference type="EMBL" id="JACIDW010000008">
    <property type="protein sequence ID" value="MBB3965120.1"/>
    <property type="molecule type" value="Genomic_DNA"/>
</dbReference>
<dbReference type="RefSeq" id="WP_183900712.1">
    <property type="nucleotide sequence ID" value="NZ_JACIDW010000008.1"/>
</dbReference>
<keyword evidence="3" id="KW-1185">Reference proteome</keyword>
<reference evidence="2 3" key="1">
    <citation type="submission" date="2020-08" db="EMBL/GenBank/DDBJ databases">
        <title>Genomic Encyclopedia of Type Strains, Phase IV (KMG-IV): sequencing the most valuable type-strain genomes for metagenomic binning, comparative biology and taxonomic classification.</title>
        <authorList>
            <person name="Goeker M."/>
        </authorList>
    </citation>
    <scope>NUCLEOTIDE SEQUENCE [LARGE SCALE GENOMIC DNA]</scope>
    <source>
        <strain evidence="2 3">DSM 26575</strain>
    </source>
</reference>
<name>A0A7W6CWU1_9HYPH</name>
<keyword evidence="1" id="KW-0472">Membrane</keyword>
<comment type="caution">
    <text evidence="2">The sequence shown here is derived from an EMBL/GenBank/DDBJ whole genome shotgun (WGS) entry which is preliminary data.</text>
</comment>
<evidence type="ECO:0000256" key="1">
    <source>
        <dbReference type="SAM" id="Phobius"/>
    </source>
</evidence>
<dbReference type="Proteomes" id="UP000582090">
    <property type="component" value="Unassembled WGS sequence"/>
</dbReference>
<dbReference type="AlphaFoldDB" id="A0A7W6CWU1"/>